<keyword evidence="2" id="KW-1185">Reference proteome</keyword>
<gene>
    <name evidence="1" type="ORF">WMW72_33960</name>
</gene>
<evidence type="ECO:0000313" key="2">
    <source>
        <dbReference type="Proteomes" id="UP001469365"/>
    </source>
</evidence>
<proteinExistence type="predicted"/>
<name>A0ABU9DW21_9BACL</name>
<protein>
    <submittedName>
        <fullName evidence="1">Uncharacterized protein</fullName>
    </submittedName>
</protein>
<dbReference type="RefSeq" id="WP_341420025.1">
    <property type="nucleotide sequence ID" value="NZ_JBBPCC010000038.1"/>
</dbReference>
<organism evidence="1 2">
    <name type="scientific">Paenibacillus filicis</name>
    <dbReference type="NCBI Taxonomy" id="669464"/>
    <lineage>
        <taxon>Bacteria</taxon>
        <taxon>Bacillati</taxon>
        <taxon>Bacillota</taxon>
        <taxon>Bacilli</taxon>
        <taxon>Bacillales</taxon>
        <taxon>Paenibacillaceae</taxon>
        <taxon>Paenibacillus</taxon>
    </lineage>
</organism>
<dbReference type="Proteomes" id="UP001469365">
    <property type="component" value="Unassembled WGS sequence"/>
</dbReference>
<reference evidence="1 2" key="1">
    <citation type="submission" date="2024-04" db="EMBL/GenBank/DDBJ databases">
        <title>draft genome sequnece of Paenibacillus filicis.</title>
        <authorList>
            <person name="Kim D.-U."/>
        </authorList>
    </citation>
    <scope>NUCLEOTIDE SEQUENCE [LARGE SCALE GENOMIC DNA]</scope>
    <source>
        <strain evidence="1 2">KACC14197</strain>
    </source>
</reference>
<sequence length="93" mass="10297">MHKYVQVTNGRVVNIGYHSEPVDEEATGLINVDLGEDVQGGDLYENGAFTRPPTPQTPPHPTYQELIAKIEELQTSQEAMMLALADLYERGVV</sequence>
<accession>A0ABU9DW21</accession>
<dbReference type="EMBL" id="JBBPCC010000038">
    <property type="protein sequence ID" value="MEK8132899.1"/>
    <property type="molecule type" value="Genomic_DNA"/>
</dbReference>
<evidence type="ECO:0000313" key="1">
    <source>
        <dbReference type="EMBL" id="MEK8132899.1"/>
    </source>
</evidence>
<comment type="caution">
    <text evidence="1">The sequence shown here is derived from an EMBL/GenBank/DDBJ whole genome shotgun (WGS) entry which is preliminary data.</text>
</comment>